<dbReference type="PANTHER" id="PTHR32089:SF74">
    <property type="entry name" value="METHYL-ACCEPTING CHEMOTAXIS PROTEIN AER"/>
    <property type="match status" value="1"/>
</dbReference>
<evidence type="ECO:0000313" key="11">
    <source>
        <dbReference type="EMBL" id="MCT7945404.1"/>
    </source>
</evidence>
<evidence type="ECO:0000256" key="1">
    <source>
        <dbReference type="ARBA" id="ARBA00004370"/>
    </source>
</evidence>
<evidence type="ECO:0000256" key="6">
    <source>
        <dbReference type="ARBA" id="ARBA00029447"/>
    </source>
</evidence>
<comment type="similarity">
    <text evidence="6">Belongs to the methyl-accepting chemotaxis (MCP) protein family.</text>
</comment>
<dbReference type="Pfam" id="PF00015">
    <property type="entry name" value="MCPsignal"/>
    <property type="match status" value="1"/>
</dbReference>
<dbReference type="PROSITE" id="PS50885">
    <property type="entry name" value="HAMP"/>
    <property type="match status" value="1"/>
</dbReference>
<evidence type="ECO:0000256" key="5">
    <source>
        <dbReference type="ARBA" id="ARBA00023224"/>
    </source>
</evidence>
<name>A0A9X2WUB9_9GAMM</name>
<dbReference type="InterPro" id="IPR035938">
    <property type="entry name" value="Hemerythrin-like_sf"/>
</dbReference>
<evidence type="ECO:0000259" key="10">
    <source>
        <dbReference type="PROSITE" id="PS50885"/>
    </source>
</evidence>
<gene>
    <name evidence="11" type="ORF">NE536_08455</name>
</gene>
<dbReference type="GO" id="GO:0007165">
    <property type="term" value="P:signal transduction"/>
    <property type="evidence" value="ECO:0007669"/>
    <property type="project" value="UniProtKB-KW"/>
</dbReference>
<keyword evidence="3" id="KW-0479">Metal-binding</keyword>
<proteinExistence type="inferred from homology"/>
<dbReference type="NCBIfam" id="TIGR02481">
    <property type="entry name" value="hemeryth_dom"/>
    <property type="match status" value="1"/>
</dbReference>
<dbReference type="CDD" id="cd11386">
    <property type="entry name" value="MCP_signal"/>
    <property type="match status" value="1"/>
</dbReference>
<comment type="subcellular location">
    <subcellularLocation>
        <location evidence="1">Membrane</location>
    </subcellularLocation>
</comment>
<feature type="domain" description="HAMP" evidence="10">
    <location>
        <begin position="54"/>
        <end position="106"/>
    </location>
</feature>
<dbReference type="PROSITE" id="PS50111">
    <property type="entry name" value="CHEMOTAXIS_TRANSDUC_2"/>
    <property type="match status" value="1"/>
</dbReference>
<dbReference type="InterPro" id="IPR004089">
    <property type="entry name" value="MCPsignal_dom"/>
</dbReference>
<dbReference type="AlphaFoldDB" id="A0A9X2WUB9"/>
<dbReference type="SUPFAM" id="SSF58104">
    <property type="entry name" value="Methyl-accepting chemotaxis protein (MCP) signaling domain"/>
    <property type="match status" value="1"/>
</dbReference>
<dbReference type="NCBIfam" id="NF002007">
    <property type="entry name" value="PRK00808.1"/>
    <property type="match status" value="1"/>
</dbReference>
<dbReference type="GO" id="GO:0016020">
    <property type="term" value="C:membrane"/>
    <property type="evidence" value="ECO:0007669"/>
    <property type="project" value="UniProtKB-SubCell"/>
</dbReference>
<sequence>MDSNKSRKDSMGYNSIFAPLLLLIYPLYCLVATGHFVAILCLSALAGILIFNINKLIRNLRQLERAAHHLGEGDLSYQLEEKDAGIFIKVVHSINRMGEDVSRTILSLSDTCEGMKKVASDIKVISEQAKQGVLEQEHQTELAASAMTQMVSSVQAVSQNAVSAAKAADIAQSSAKHGDQIMNGIVTKIGAMSEQIHSTRTVIEHLAADSNNISSIIETISQVAEQTNLLALNAAIESARAGEHGRGFAVVADEVRNLAKRTSEATVEIQQQIAALQKGAQHGVEVMLKNVAIADETADMVDQAHSALGQIVAQVETITDMSHQIATASGQQHTVAEEINKNITVMAELALSNASHTNNTNLSSLKVYNMSQEIGSLLHRFHVNAAFFNSTQAQNKLFVKWGPELDIGMPEINRQHQRLVSLINELHRTLNEEYGLEAIKRIVQGLVDYTANHFAYEEELFARFGYPQTDSHKEKHGKLVGQVLDFQKRVVKGDDVADELMTFLKAWLVNHIQKSDKEYTAFLLSHGAE</sequence>
<evidence type="ECO:0000256" key="3">
    <source>
        <dbReference type="ARBA" id="ARBA00022723"/>
    </source>
</evidence>
<evidence type="ECO:0000256" key="2">
    <source>
        <dbReference type="ARBA" id="ARBA00010587"/>
    </source>
</evidence>
<dbReference type="InterPro" id="IPR016131">
    <property type="entry name" value="Haemerythrin_Fe_BS"/>
</dbReference>
<dbReference type="RefSeq" id="WP_261272412.1">
    <property type="nucleotide sequence ID" value="NZ_JAMTCC010000011.1"/>
</dbReference>
<evidence type="ECO:0000256" key="7">
    <source>
        <dbReference type="PROSITE-ProRule" id="PRU00284"/>
    </source>
</evidence>
<dbReference type="InterPro" id="IPR012312">
    <property type="entry name" value="Hemerythrin-like"/>
</dbReference>
<dbReference type="EMBL" id="JAMTCC010000011">
    <property type="protein sequence ID" value="MCT7945404.1"/>
    <property type="molecule type" value="Genomic_DNA"/>
</dbReference>
<comment type="caution">
    <text evidence="11">The sequence shown here is derived from an EMBL/GenBank/DDBJ whole genome shotgun (WGS) entry which is preliminary data.</text>
</comment>
<keyword evidence="5 7" id="KW-0807">Transducer</keyword>
<keyword evidence="8" id="KW-0812">Transmembrane</keyword>
<dbReference type="Gene3D" id="1.20.120.50">
    <property type="entry name" value="Hemerythrin-like"/>
    <property type="match status" value="1"/>
</dbReference>
<protein>
    <submittedName>
        <fullName evidence="11">Bacteriohemerythrin</fullName>
    </submittedName>
</protein>
<dbReference type="InterPro" id="IPR012827">
    <property type="entry name" value="Hemerythrin_metal-bd"/>
</dbReference>
<reference evidence="11" key="1">
    <citation type="journal article" date="2023" name="Int. J. Syst. Evol. Microbiol.">
        <title>&lt;i&gt;Shewanella septentrionalis&lt;/i&gt; sp. nov. and &lt;i&gt;Shewanella holmiensis&lt;/i&gt; sp. nov., isolated from Baltic Sea water and sediments.</title>
        <authorList>
            <person name="Martin-Rodriguez A.J."/>
            <person name="Thorell K."/>
            <person name="Joffre E."/>
            <person name="Jensie-Markopoulos S."/>
            <person name="Moore E.R.B."/>
            <person name="Sjoling A."/>
        </authorList>
    </citation>
    <scope>NUCLEOTIDE SEQUENCE</scope>
    <source>
        <strain evidence="11">SP1W3</strain>
    </source>
</reference>
<evidence type="ECO:0000256" key="8">
    <source>
        <dbReference type="SAM" id="Phobius"/>
    </source>
</evidence>
<dbReference type="InterPro" id="IPR004090">
    <property type="entry name" value="Chemotax_Me-accpt_rcpt"/>
</dbReference>
<dbReference type="PROSITE" id="PS00550">
    <property type="entry name" value="HEMERYTHRINS"/>
    <property type="match status" value="1"/>
</dbReference>
<comment type="similarity">
    <text evidence="2">Belongs to the hemerythrin family.</text>
</comment>
<keyword evidence="12" id="KW-1185">Reference proteome</keyword>
<evidence type="ECO:0000256" key="4">
    <source>
        <dbReference type="ARBA" id="ARBA00023004"/>
    </source>
</evidence>
<dbReference type="GO" id="GO:0004888">
    <property type="term" value="F:transmembrane signaling receptor activity"/>
    <property type="evidence" value="ECO:0007669"/>
    <property type="project" value="InterPro"/>
</dbReference>
<dbReference type="GO" id="GO:0006935">
    <property type="term" value="P:chemotaxis"/>
    <property type="evidence" value="ECO:0007669"/>
    <property type="project" value="InterPro"/>
</dbReference>
<dbReference type="SUPFAM" id="SSF47188">
    <property type="entry name" value="Hemerythrin-like"/>
    <property type="match status" value="1"/>
</dbReference>
<dbReference type="Gene3D" id="1.10.287.950">
    <property type="entry name" value="Methyl-accepting chemotaxis protein"/>
    <property type="match status" value="1"/>
</dbReference>
<accession>A0A9X2WUB9</accession>
<dbReference type="NCBIfam" id="NF033749">
    <property type="entry name" value="bact_hemeryth"/>
    <property type="match status" value="1"/>
</dbReference>
<keyword evidence="8" id="KW-1133">Transmembrane helix</keyword>
<dbReference type="SMART" id="SM00283">
    <property type="entry name" value="MA"/>
    <property type="match status" value="1"/>
</dbReference>
<keyword evidence="4" id="KW-0408">Iron</keyword>
<dbReference type="PANTHER" id="PTHR32089">
    <property type="entry name" value="METHYL-ACCEPTING CHEMOTAXIS PROTEIN MCPB"/>
    <property type="match status" value="1"/>
</dbReference>
<dbReference type="Pfam" id="PF01814">
    <property type="entry name" value="Hemerythrin"/>
    <property type="match status" value="1"/>
</dbReference>
<dbReference type="Proteomes" id="UP001155604">
    <property type="component" value="Unassembled WGS sequence"/>
</dbReference>
<dbReference type="FunFam" id="1.10.287.950:FF:000001">
    <property type="entry name" value="Methyl-accepting chemotaxis sensory transducer"/>
    <property type="match status" value="1"/>
</dbReference>
<dbReference type="GO" id="GO:0046872">
    <property type="term" value="F:metal ion binding"/>
    <property type="evidence" value="ECO:0007669"/>
    <property type="project" value="UniProtKB-KW"/>
</dbReference>
<organism evidence="11 12">
    <name type="scientific">Shewanella septentrionalis</name>
    <dbReference type="NCBI Taxonomy" id="2952223"/>
    <lineage>
        <taxon>Bacteria</taxon>
        <taxon>Pseudomonadati</taxon>
        <taxon>Pseudomonadota</taxon>
        <taxon>Gammaproteobacteria</taxon>
        <taxon>Alteromonadales</taxon>
        <taxon>Shewanellaceae</taxon>
        <taxon>Shewanella</taxon>
    </lineage>
</organism>
<keyword evidence="8" id="KW-0472">Membrane</keyword>
<evidence type="ECO:0000313" key="12">
    <source>
        <dbReference type="Proteomes" id="UP001155604"/>
    </source>
</evidence>
<feature type="domain" description="Methyl-accepting transducer" evidence="9">
    <location>
        <begin position="111"/>
        <end position="347"/>
    </location>
</feature>
<feature type="transmembrane region" description="Helical" evidence="8">
    <location>
        <begin position="34"/>
        <end position="53"/>
    </location>
</feature>
<dbReference type="CDD" id="cd12107">
    <property type="entry name" value="Hemerythrin"/>
    <property type="match status" value="1"/>
</dbReference>
<dbReference type="PRINTS" id="PR00260">
    <property type="entry name" value="CHEMTRNSDUCR"/>
</dbReference>
<evidence type="ECO:0000259" key="9">
    <source>
        <dbReference type="PROSITE" id="PS50111"/>
    </source>
</evidence>
<dbReference type="InterPro" id="IPR003660">
    <property type="entry name" value="HAMP_dom"/>
</dbReference>